<evidence type="ECO:0000313" key="2">
    <source>
        <dbReference type="Proteomes" id="UP001501725"/>
    </source>
</evidence>
<evidence type="ECO:0008006" key="3">
    <source>
        <dbReference type="Google" id="ProtNLM"/>
    </source>
</evidence>
<protein>
    <recommendedName>
        <fullName evidence="3">YbjN domain-containing protein</fullName>
    </recommendedName>
</protein>
<dbReference type="Proteomes" id="UP001501725">
    <property type="component" value="Unassembled WGS sequence"/>
</dbReference>
<evidence type="ECO:0000313" key="1">
    <source>
        <dbReference type="EMBL" id="GAA4326255.1"/>
    </source>
</evidence>
<reference evidence="2" key="1">
    <citation type="journal article" date="2019" name="Int. J. Syst. Evol. Microbiol.">
        <title>The Global Catalogue of Microorganisms (GCM) 10K type strain sequencing project: providing services to taxonomists for standard genome sequencing and annotation.</title>
        <authorList>
            <consortium name="The Broad Institute Genomics Platform"/>
            <consortium name="The Broad Institute Genome Sequencing Center for Infectious Disease"/>
            <person name="Wu L."/>
            <person name="Ma J."/>
        </authorList>
    </citation>
    <scope>NUCLEOTIDE SEQUENCE [LARGE SCALE GENOMIC DNA]</scope>
    <source>
        <strain evidence="2">JCM 17919</strain>
    </source>
</reference>
<name>A0ABP8GKW7_9BACT</name>
<dbReference type="RefSeq" id="WP_345254738.1">
    <property type="nucleotide sequence ID" value="NZ_BAABGY010000006.1"/>
</dbReference>
<comment type="caution">
    <text evidence="1">The sequence shown here is derived from an EMBL/GenBank/DDBJ whole genome shotgun (WGS) entry which is preliminary data.</text>
</comment>
<gene>
    <name evidence="1" type="ORF">GCM10023184_14830</name>
</gene>
<sequence>METAIIHSALITDIKDTINAILDEQKSPVWVVEYDDGYSYRERYDDASIFNFSFANTKTYACISFSVLADLDQLSGTLVDTCNANERIVLSYDFELKSVKHIFHLIKLSIYSLETVRRFTVAPLTIDYASSYHNALWRD</sequence>
<accession>A0ABP8GKW7</accession>
<organism evidence="1 2">
    <name type="scientific">Flaviaesturariibacter amylovorans</name>
    <dbReference type="NCBI Taxonomy" id="1084520"/>
    <lineage>
        <taxon>Bacteria</taxon>
        <taxon>Pseudomonadati</taxon>
        <taxon>Bacteroidota</taxon>
        <taxon>Chitinophagia</taxon>
        <taxon>Chitinophagales</taxon>
        <taxon>Chitinophagaceae</taxon>
        <taxon>Flaviaestuariibacter</taxon>
    </lineage>
</organism>
<dbReference type="EMBL" id="BAABGY010000006">
    <property type="protein sequence ID" value="GAA4326255.1"/>
    <property type="molecule type" value="Genomic_DNA"/>
</dbReference>
<keyword evidence="2" id="KW-1185">Reference proteome</keyword>
<proteinExistence type="predicted"/>